<keyword evidence="1" id="KW-0175">Coiled coil</keyword>
<feature type="coiled-coil region" evidence="1">
    <location>
        <begin position="119"/>
        <end position="191"/>
    </location>
</feature>
<evidence type="ECO:0008006" key="4">
    <source>
        <dbReference type="Google" id="ProtNLM"/>
    </source>
</evidence>
<evidence type="ECO:0000256" key="1">
    <source>
        <dbReference type="SAM" id="Coils"/>
    </source>
</evidence>
<organism evidence="2 3">
    <name type="scientific">Clathrus columnatus</name>
    <dbReference type="NCBI Taxonomy" id="1419009"/>
    <lineage>
        <taxon>Eukaryota</taxon>
        <taxon>Fungi</taxon>
        <taxon>Dikarya</taxon>
        <taxon>Basidiomycota</taxon>
        <taxon>Agaricomycotina</taxon>
        <taxon>Agaricomycetes</taxon>
        <taxon>Phallomycetidae</taxon>
        <taxon>Phallales</taxon>
        <taxon>Clathraceae</taxon>
        <taxon>Clathrus</taxon>
    </lineage>
</organism>
<dbReference type="AlphaFoldDB" id="A0AAV5AGR7"/>
<keyword evidence="3" id="KW-1185">Reference proteome</keyword>
<protein>
    <recommendedName>
        <fullName evidence="4">HAUS augmin-like complex subunit 1</fullName>
    </recommendedName>
</protein>
<gene>
    <name evidence="2" type="ORF">Clacol_008088</name>
</gene>
<comment type="caution">
    <text evidence="2">The sequence shown here is derived from an EMBL/GenBank/DDBJ whole genome shotgun (WGS) entry which is preliminary data.</text>
</comment>
<dbReference type="EMBL" id="BPWL01000009">
    <property type="protein sequence ID" value="GJJ13831.1"/>
    <property type="molecule type" value="Genomic_DNA"/>
</dbReference>
<evidence type="ECO:0000313" key="2">
    <source>
        <dbReference type="EMBL" id="GJJ13831.1"/>
    </source>
</evidence>
<accession>A0AAV5AGR7</accession>
<dbReference type="Proteomes" id="UP001050691">
    <property type="component" value="Unassembled WGS sequence"/>
</dbReference>
<reference evidence="2" key="1">
    <citation type="submission" date="2021-10" db="EMBL/GenBank/DDBJ databases">
        <title>De novo Genome Assembly of Clathrus columnatus (Basidiomycota, Fungi) Using Illumina and Nanopore Sequence Data.</title>
        <authorList>
            <person name="Ogiso-Tanaka E."/>
            <person name="Itagaki H."/>
            <person name="Hosoya T."/>
            <person name="Hosaka K."/>
        </authorList>
    </citation>
    <scope>NUCLEOTIDE SEQUENCE</scope>
    <source>
        <strain evidence="2">MO-923</strain>
    </source>
</reference>
<sequence>MLHFEPEFEKERYADIGDHFHRLVEVTLGEKITSLPNSITFAVERLIEAAAVLELEDPSMLAFKSAINYVSEDNLQLRSILIYLTGLEQDLIRSTEELKQDLDFIQSYIATENQAMLDKSALEKDKRAIVVKAQEYQEELKTLSARVRTKEKDVKALEIRLEAFHGLPPNLDLARNQLRVAREEHLKLLNARDMLLEKMNVGLQ</sequence>
<evidence type="ECO:0000313" key="3">
    <source>
        <dbReference type="Proteomes" id="UP001050691"/>
    </source>
</evidence>
<proteinExistence type="predicted"/>
<name>A0AAV5AGR7_9AGAM</name>